<dbReference type="Gene3D" id="3.20.20.80">
    <property type="entry name" value="Glycosidases"/>
    <property type="match status" value="1"/>
</dbReference>
<dbReference type="SUPFAM" id="SSF49785">
    <property type="entry name" value="Galactose-binding domain-like"/>
    <property type="match status" value="1"/>
</dbReference>
<name>A0A9W9I848_9EURO</name>
<dbReference type="OrthoDB" id="408320at2759"/>
<evidence type="ECO:0000256" key="1">
    <source>
        <dbReference type="ARBA" id="ARBA00007401"/>
    </source>
</evidence>
<dbReference type="InterPro" id="IPR006102">
    <property type="entry name" value="Ig-like_GH2"/>
</dbReference>
<gene>
    <name evidence="6" type="ORF">N7482_004063</name>
</gene>
<dbReference type="PANTHER" id="PTHR42732">
    <property type="entry name" value="BETA-GALACTOSIDASE"/>
    <property type="match status" value="1"/>
</dbReference>
<comment type="caution">
    <text evidence="6">The sequence shown here is derived from an EMBL/GenBank/DDBJ whole genome shotgun (WGS) entry which is preliminary data.</text>
</comment>
<dbReference type="Proteomes" id="UP001149163">
    <property type="component" value="Unassembled WGS sequence"/>
</dbReference>
<dbReference type="GO" id="GO:0005975">
    <property type="term" value="P:carbohydrate metabolic process"/>
    <property type="evidence" value="ECO:0007669"/>
    <property type="project" value="InterPro"/>
</dbReference>
<keyword evidence="2" id="KW-0378">Hydrolase</keyword>
<feature type="domain" description="Glycoside hydrolase family 2 immunoglobulin-like beta-sandwich" evidence="4">
    <location>
        <begin position="284"/>
        <end position="321"/>
    </location>
</feature>
<sequence>MPASYPRPDFQRKALNWASLDGAWDFIFDDGNTGLAQRWPQSGIPAQVDHHPKREITVPYAFQTPASGIDLLEAHEVLWYERTIDDIRTDEEKAKGNRLLVRFGAVDYECSIWVGGHFVGGHRGGHVPFDLDVSDAFQSGAQSQRLTMRVRDSPYDLAQPRGKQYWKPIPESIFYTPTSGIWLSVWMESVPAMRLSCGSGGTVLRSDDIERGELHAQVAVSGRSPQAACSVEIEASLGGSPVSKNQVALPVERDWVALDLSMQVPTAADLRNQAPFNAEGAWHKSVALWAPEHPILYDLVLRLYDASGKVVDEIETTTGMRSLSWQTSDGTFRLNGKPLFQMLLLDQGYWPETGMTPPSSEALKADIVMAKNLGFNGCRKHQKVEDPRFHYWADRLGYLVWGEMANAYEFGRDYMERMNAEWTEAVNRDINHPCIVTWTPNNESWAYTSLKDNIEQRIHIRSLYYLTKYVLQIRLALGMKSKADGDENRTLDPSRPINDNCGWEHVLTDLTTYHDYADSQALAATCCQMEGGILGPKGGRDMFTKPIYSGLAGHTLVDPGAQHKAGAPVICTEFGGVNISPAKDTPAGERDWGYTTATDAADFLKRFEKLVMAIVKGGHTCGLVYTQLCDIEQEVNGLYTYDRKEKVPAARVKAIMDAAQDYYYQHVQSHAPKGFRKLLHSLHRA</sequence>
<feature type="domain" description="Glycosyl hydrolases family 2 sugar binding" evidence="5">
    <location>
        <begin position="19"/>
        <end position="150"/>
    </location>
</feature>
<dbReference type="GO" id="GO:0004553">
    <property type="term" value="F:hydrolase activity, hydrolyzing O-glycosyl compounds"/>
    <property type="evidence" value="ECO:0007669"/>
    <property type="project" value="InterPro"/>
</dbReference>
<dbReference type="InterPro" id="IPR006104">
    <property type="entry name" value="Glyco_hydro_2_N"/>
</dbReference>
<dbReference type="Pfam" id="PF02837">
    <property type="entry name" value="Glyco_hydro_2_N"/>
    <property type="match status" value="1"/>
</dbReference>
<dbReference type="InterPro" id="IPR008979">
    <property type="entry name" value="Galactose-bd-like_sf"/>
</dbReference>
<evidence type="ECO:0000259" key="4">
    <source>
        <dbReference type="Pfam" id="PF00703"/>
    </source>
</evidence>
<evidence type="ECO:0000313" key="6">
    <source>
        <dbReference type="EMBL" id="KAJ5168469.1"/>
    </source>
</evidence>
<dbReference type="RefSeq" id="XP_056544930.1">
    <property type="nucleotide sequence ID" value="XM_056686188.1"/>
</dbReference>
<dbReference type="Pfam" id="PF00703">
    <property type="entry name" value="Glyco_hydro_2"/>
    <property type="match status" value="1"/>
</dbReference>
<dbReference type="InterPro" id="IPR051913">
    <property type="entry name" value="GH2_Domain-Containing"/>
</dbReference>
<dbReference type="InterPro" id="IPR013783">
    <property type="entry name" value="Ig-like_fold"/>
</dbReference>
<organism evidence="6 7">
    <name type="scientific">Penicillium canariense</name>
    <dbReference type="NCBI Taxonomy" id="189055"/>
    <lineage>
        <taxon>Eukaryota</taxon>
        <taxon>Fungi</taxon>
        <taxon>Dikarya</taxon>
        <taxon>Ascomycota</taxon>
        <taxon>Pezizomycotina</taxon>
        <taxon>Eurotiomycetes</taxon>
        <taxon>Eurotiomycetidae</taxon>
        <taxon>Eurotiales</taxon>
        <taxon>Aspergillaceae</taxon>
        <taxon>Penicillium</taxon>
    </lineage>
</organism>
<dbReference type="Gene3D" id="2.60.40.10">
    <property type="entry name" value="Immunoglobulins"/>
    <property type="match status" value="1"/>
</dbReference>
<evidence type="ECO:0008006" key="8">
    <source>
        <dbReference type="Google" id="ProtNLM"/>
    </source>
</evidence>
<keyword evidence="3" id="KW-0326">Glycosidase</keyword>
<evidence type="ECO:0000313" key="7">
    <source>
        <dbReference type="Proteomes" id="UP001149163"/>
    </source>
</evidence>
<dbReference type="Gene3D" id="2.60.120.260">
    <property type="entry name" value="Galactose-binding domain-like"/>
    <property type="match status" value="1"/>
</dbReference>
<dbReference type="SUPFAM" id="SSF49303">
    <property type="entry name" value="beta-Galactosidase/glucuronidase domain"/>
    <property type="match status" value="1"/>
</dbReference>
<evidence type="ECO:0000256" key="3">
    <source>
        <dbReference type="ARBA" id="ARBA00023295"/>
    </source>
</evidence>
<dbReference type="SUPFAM" id="SSF51445">
    <property type="entry name" value="(Trans)glycosidases"/>
    <property type="match status" value="1"/>
</dbReference>
<proteinExistence type="inferred from homology"/>
<keyword evidence="7" id="KW-1185">Reference proteome</keyword>
<dbReference type="GeneID" id="81425364"/>
<reference evidence="6" key="1">
    <citation type="submission" date="2022-11" db="EMBL/GenBank/DDBJ databases">
        <authorList>
            <person name="Petersen C."/>
        </authorList>
    </citation>
    <scope>NUCLEOTIDE SEQUENCE</scope>
    <source>
        <strain evidence="6">IBT 26290</strain>
    </source>
</reference>
<dbReference type="InterPro" id="IPR036156">
    <property type="entry name" value="Beta-gal/glucu_dom_sf"/>
</dbReference>
<evidence type="ECO:0000256" key="2">
    <source>
        <dbReference type="ARBA" id="ARBA00022801"/>
    </source>
</evidence>
<dbReference type="PANTHER" id="PTHR42732:SF4">
    <property type="entry name" value="BETA-MANNOSIDASE"/>
    <property type="match status" value="1"/>
</dbReference>
<dbReference type="AlphaFoldDB" id="A0A9W9I848"/>
<accession>A0A9W9I848</accession>
<evidence type="ECO:0000259" key="5">
    <source>
        <dbReference type="Pfam" id="PF02837"/>
    </source>
</evidence>
<reference evidence="6" key="2">
    <citation type="journal article" date="2023" name="IMA Fungus">
        <title>Comparative genomic study of the Penicillium genus elucidates a diverse pangenome and 15 lateral gene transfer events.</title>
        <authorList>
            <person name="Petersen C."/>
            <person name="Sorensen T."/>
            <person name="Nielsen M.R."/>
            <person name="Sondergaard T.E."/>
            <person name="Sorensen J.L."/>
            <person name="Fitzpatrick D.A."/>
            <person name="Frisvad J.C."/>
            <person name="Nielsen K.L."/>
        </authorList>
    </citation>
    <scope>NUCLEOTIDE SEQUENCE</scope>
    <source>
        <strain evidence="6">IBT 26290</strain>
    </source>
</reference>
<protein>
    <recommendedName>
        <fullName evidence="8">Glycoside hydrolase family 2 protein</fullName>
    </recommendedName>
</protein>
<comment type="similarity">
    <text evidence="1">Belongs to the glycosyl hydrolase 2 family.</text>
</comment>
<dbReference type="InterPro" id="IPR017853">
    <property type="entry name" value="GH"/>
</dbReference>
<dbReference type="EMBL" id="JAPQKN010000002">
    <property type="protein sequence ID" value="KAJ5168469.1"/>
    <property type="molecule type" value="Genomic_DNA"/>
</dbReference>